<dbReference type="Proteomes" id="UP000509459">
    <property type="component" value="Chromosome"/>
</dbReference>
<keyword evidence="1" id="KW-0134">Cell wall</keyword>
<dbReference type="NCBIfam" id="TIGR01167">
    <property type="entry name" value="LPXTG_anchor"/>
    <property type="match status" value="1"/>
</dbReference>
<feature type="transmembrane region" description="Helical" evidence="5">
    <location>
        <begin position="662"/>
        <end position="680"/>
    </location>
</feature>
<evidence type="ECO:0000313" key="10">
    <source>
        <dbReference type="EMBL" id="QKQ43446.1"/>
    </source>
</evidence>
<feature type="domain" description="Gram-positive cocci surface proteins LPxTG" evidence="6">
    <location>
        <begin position="648"/>
        <end position="683"/>
    </location>
</feature>
<keyword evidence="4" id="KW-0572">Peptidoglycan-anchor</keyword>
<keyword evidence="5" id="KW-1133">Transmembrane helix</keyword>
<dbReference type="InterPro" id="IPR046473">
    <property type="entry name" value="Sgo0707-like_N2"/>
</dbReference>
<evidence type="ECO:0000256" key="3">
    <source>
        <dbReference type="ARBA" id="ARBA00022729"/>
    </source>
</evidence>
<accession>A0A859ENU8</accession>
<dbReference type="InterPro" id="IPR043630">
    <property type="entry name" value="Sgo0707_N1"/>
</dbReference>
<evidence type="ECO:0000259" key="7">
    <source>
        <dbReference type="Pfam" id="PF18655"/>
    </source>
</evidence>
<dbReference type="EMBL" id="CP054570">
    <property type="protein sequence ID" value="QKQ43446.1"/>
    <property type="molecule type" value="Genomic_DNA"/>
</dbReference>
<feature type="domain" description="SHIRT" evidence="7">
    <location>
        <begin position="442"/>
        <end position="523"/>
    </location>
</feature>
<evidence type="ECO:0000259" key="6">
    <source>
        <dbReference type="Pfam" id="PF00746"/>
    </source>
</evidence>
<keyword evidence="5" id="KW-0472">Membrane</keyword>
<dbReference type="Pfam" id="PF18655">
    <property type="entry name" value="SHIRT"/>
    <property type="match status" value="1"/>
</dbReference>
<evidence type="ECO:0000259" key="8">
    <source>
        <dbReference type="Pfam" id="PF18873"/>
    </source>
</evidence>
<keyword evidence="5" id="KW-0812">Transmembrane</keyword>
<evidence type="ECO:0000259" key="9">
    <source>
        <dbReference type="Pfam" id="PF20623"/>
    </source>
</evidence>
<feature type="domain" description="Sgo0707 N-terminal" evidence="8">
    <location>
        <begin position="32"/>
        <end position="297"/>
    </location>
</feature>
<keyword evidence="2" id="KW-0964">Secreted</keyword>
<dbReference type="InterPro" id="IPR019931">
    <property type="entry name" value="LPXTG_anchor"/>
</dbReference>
<keyword evidence="3" id="KW-0732">Signal</keyword>
<protein>
    <submittedName>
        <fullName evidence="10">DUF11 domain-containing protein</fullName>
    </submittedName>
</protein>
<reference evidence="10 11" key="1">
    <citation type="submission" date="2020-05" db="EMBL/GenBank/DDBJ databases">
        <title>FDA dAtabase for Regulatory Grade micrObial Sequences (FDA-ARGOS): Supporting development and validation of Infectious Disease Dx tests.</title>
        <authorList>
            <person name="Bojja K."/>
            <person name="Kessler A."/>
            <person name="Tallon L."/>
            <person name="Sadzewicz L."/>
            <person name="Zhao X."/>
            <person name="Vavikolanu K."/>
            <person name="Mehta A."/>
            <person name="Aluvathingal J."/>
            <person name="Nadendla S."/>
            <person name="Myers T."/>
            <person name="Yan Y."/>
            <person name="Sichtig H."/>
        </authorList>
    </citation>
    <scope>NUCLEOTIDE SEQUENCE [LARGE SCALE GENOMIC DNA]</scope>
    <source>
        <strain evidence="10 11">FDAARGOS_770</strain>
    </source>
</reference>
<feature type="domain" description="Sgo0707-like N2" evidence="9">
    <location>
        <begin position="301"/>
        <end position="439"/>
    </location>
</feature>
<dbReference type="AlphaFoldDB" id="A0A859ENU8"/>
<sequence>MEIIMKYLMKKYVKSFLFGLTFIFVLFSSAVYAVTELTESTNLSTLDIYQFTLTQDNMEVLSQGASVERDFIPANGNWKESTIFSLRVDKNQTQQTFNSPIQLRFNNAGIVNGKVVDVYVTFHSIETHLVQRNADYQDPNKTLVPFLTVDENWGSKSIQIMDFIWAPHPTLTHDMYGSFALDTDVTAELRYQDGTPTDLKMVMLPSDIDVVYNALGREENFSIYNKDTALNKIVKNTSYALNETLAGNKTTWHPTRSTQGGSDEHNVSGFAVRSETNAIRFEFTTTAGSGGLFGFYTETPKAPVKQASKDKLPALAGESLNYTAKFTMPTPGKDVIGSLSSMQMIETLDDRLDFQSLTLQLDGWTLAQGSDYTLARDGQKVTVAINAKHLTSSNAGKEFTIIYKTKTNDNILQNRAPIENKVTQEIDNIPVSSEIVTTNVLYKKSYQFESGTQDKSLPQEVLNVLPQDQHDLENGSTVTPDSPKGNKRLVSTSEGNWVFQNYDKESDTIQNQDVLFTGIWNFQEYEKPRKEVFNKNNENIDNQEVKANDVLTYKITYKNTSDRELDVTITDELPKHTDFVNGSTVYDDFAHNRLTWRRRMAPEETVEVSFKVRVNQDVDGHILQSSAQVSTDLFTLETNRTSNPTAIKKYVLPETGGNGTILYLWGGSVITLGSALWLIVRNKLYRKFQ</sequence>
<evidence type="ECO:0000313" key="11">
    <source>
        <dbReference type="Proteomes" id="UP000509459"/>
    </source>
</evidence>
<evidence type="ECO:0000256" key="2">
    <source>
        <dbReference type="ARBA" id="ARBA00022525"/>
    </source>
</evidence>
<dbReference type="Gene3D" id="2.60.40.740">
    <property type="match status" value="2"/>
</dbReference>
<organism evidence="10 11">
    <name type="scientific">Streptococcus sanguinis</name>
    <dbReference type="NCBI Taxonomy" id="1305"/>
    <lineage>
        <taxon>Bacteria</taxon>
        <taxon>Bacillati</taxon>
        <taxon>Bacillota</taxon>
        <taxon>Bacilli</taxon>
        <taxon>Lactobacillales</taxon>
        <taxon>Streptococcaceae</taxon>
        <taxon>Streptococcus</taxon>
    </lineage>
</organism>
<dbReference type="InterPro" id="IPR041030">
    <property type="entry name" value="SHIRT"/>
</dbReference>
<dbReference type="Pfam" id="PF20623">
    <property type="entry name" value="Sgo0707_N2"/>
    <property type="match status" value="1"/>
</dbReference>
<gene>
    <name evidence="10" type="ORF">FOC72_02520</name>
</gene>
<evidence type="ECO:0000256" key="1">
    <source>
        <dbReference type="ARBA" id="ARBA00022512"/>
    </source>
</evidence>
<proteinExistence type="predicted"/>
<dbReference type="RefSeq" id="WP_002894828.1">
    <property type="nucleotide sequence ID" value="NZ_CP054570.1"/>
</dbReference>
<dbReference type="InterPro" id="IPR047589">
    <property type="entry name" value="DUF11_rpt"/>
</dbReference>
<dbReference type="NCBIfam" id="TIGR01451">
    <property type="entry name" value="B_ant_repeat"/>
    <property type="match status" value="1"/>
</dbReference>
<evidence type="ECO:0000256" key="4">
    <source>
        <dbReference type="ARBA" id="ARBA00023088"/>
    </source>
</evidence>
<evidence type="ECO:0000256" key="5">
    <source>
        <dbReference type="SAM" id="Phobius"/>
    </source>
</evidence>
<name>A0A859ENU8_STRSA</name>
<dbReference type="Pfam" id="PF00746">
    <property type="entry name" value="Gram_pos_anchor"/>
    <property type="match status" value="1"/>
</dbReference>
<dbReference type="Pfam" id="PF18873">
    <property type="entry name" value="Sgo0707_N1"/>
    <property type="match status" value="1"/>
</dbReference>